<evidence type="ECO:0000313" key="3">
    <source>
        <dbReference type="EMBL" id="MFD1716417.1"/>
    </source>
</evidence>
<dbReference type="PANTHER" id="PTHR43682">
    <property type="entry name" value="LACTATE UTILIZATION PROTEIN C"/>
    <property type="match status" value="1"/>
</dbReference>
<accession>A0ABW4L032</accession>
<feature type="region of interest" description="Disordered" evidence="1">
    <location>
        <begin position="16"/>
        <end position="37"/>
    </location>
</feature>
<reference evidence="4" key="1">
    <citation type="journal article" date="2019" name="Int. J. Syst. Evol. Microbiol.">
        <title>The Global Catalogue of Microorganisms (GCM) 10K type strain sequencing project: providing services to taxonomists for standard genome sequencing and annotation.</title>
        <authorList>
            <consortium name="The Broad Institute Genomics Platform"/>
            <consortium name="The Broad Institute Genome Sequencing Center for Infectious Disease"/>
            <person name="Wu L."/>
            <person name="Ma J."/>
        </authorList>
    </citation>
    <scope>NUCLEOTIDE SEQUENCE [LARGE SCALE GENOMIC DNA]</scope>
    <source>
        <strain evidence="4">JCM 17130</strain>
    </source>
</reference>
<dbReference type="Pfam" id="PF02589">
    <property type="entry name" value="LUD_dom"/>
    <property type="match status" value="1"/>
</dbReference>
<dbReference type="SUPFAM" id="SSF100950">
    <property type="entry name" value="NagB/RpiA/CoA transferase-like"/>
    <property type="match status" value="1"/>
</dbReference>
<dbReference type="InterPro" id="IPR037171">
    <property type="entry name" value="NagB/RpiA_transferase-like"/>
</dbReference>
<dbReference type="Gene3D" id="3.40.50.10420">
    <property type="entry name" value="NagB/RpiA/CoA transferase-like"/>
    <property type="match status" value="1"/>
</dbReference>
<sequence length="220" mass="22750">MSGMDAREAVLARVRDALSRSQDGPPAPVPRTYRTGSGIAPGTAEAIDLLIDRLVDYRAQVHRCAAGDLASALGDLAADASSVVVPSGLDPGWRDAVADRAEILTDTAGAPLDNTTLDGAGAVLTAARVAIAESGTIVLDAQPDQGRRAISLVPDRHICVLRAKQIVATVPEAVAILGEHPQRPLTWIAGPSATSDIELVRVEGVHGPRTLDVVIAGGRD</sequence>
<evidence type="ECO:0000256" key="1">
    <source>
        <dbReference type="SAM" id="MobiDB-lite"/>
    </source>
</evidence>
<comment type="caution">
    <text evidence="3">The sequence shown here is derived from an EMBL/GenBank/DDBJ whole genome shotgun (WGS) entry which is preliminary data.</text>
</comment>
<dbReference type="InterPro" id="IPR024185">
    <property type="entry name" value="FTHF_cligase-like_sf"/>
</dbReference>
<gene>
    <name evidence="3" type="ORF">ACFSE6_01100</name>
</gene>
<evidence type="ECO:0000313" key="4">
    <source>
        <dbReference type="Proteomes" id="UP001597277"/>
    </source>
</evidence>
<name>A0ABW4L032_9MICO</name>
<keyword evidence="4" id="KW-1185">Reference proteome</keyword>
<proteinExistence type="predicted"/>
<evidence type="ECO:0000259" key="2">
    <source>
        <dbReference type="Pfam" id="PF02589"/>
    </source>
</evidence>
<protein>
    <submittedName>
        <fullName evidence="3">Lactate utilization protein C</fullName>
    </submittedName>
</protein>
<dbReference type="RefSeq" id="WP_388001861.1">
    <property type="nucleotide sequence ID" value="NZ_JBHUEE010000001.1"/>
</dbReference>
<feature type="domain" description="LUD" evidence="2">
    <location>
        <begin position="117"/>
        <end position="215"/>
    </location>
</feature>
<dbReference type="EMBL" id="JBHUEE010000001">
    <property type="protein sequence ID" value="MFD1716417.1"/>
    <property type="molecule type" value="Genomic_DNA"/>
</dbReference>
<dbReference type="PANTHER" id="PTHR43682:SF1">
    <property type="entry name" value="LACTATE UTILIZATION PROTEIN C"/>
    <property type="match status" value="1"/>
</dbReference>
<organism evidence="3 4">
    <name type="scientific">Georgenia deserti</name>
    <dbReference type="NCBI Taxonomy" id="2093781"/>
    <lineage>
        <taxon>Bacteria</taxon>
        <taxon>Bacillati</taxon>
        <taxon>Actinomycetota</taxon>
        <taxon>Actinomycetes</taxon>
        <taxon>Micrococcales</taxon>
        <taxon>Bogoriellaceae</taxon>
        <taxon>Georgenia</taxon>
    </lineage>
</organism>
<dbReference type="Proteomes" id="UP001597277">
    <property type="component" value="Unassembled WGS sequence"/>
</dbReference>
<dbReference type="InterPro" id="IPR003741">
    <property type="entry name" value="LUD_dom"/>
</dbReference>